<protein>
    <submittedName>
        <fullName evidence="1">Uncharacterized protein</fullName>
    </submittedName>
</protein>
<evidence type="ECO:0000313" key="2">
    <source>
        <dbReference type="Proteomes" id="UP000625711"/>
    </source>
</evidence>
<sequence>MVPLQNERIRPLKPHRLTNSLQIYLELALRQPSDGRIVPEIASSLSLSANGHPTRFSRRKNDIFSGKRPLM</sequence>
<keyword evidence="2" id="KW-1185">Reference proteome</keyword>
<gene>
    <name evidence="1" type="ORF">GWI33_008357</name>
</gene>
<accession>A0A834ITF2</accession>
<reference evidence="1" key="1">
    <citation type="submission" date="2020-08" db="EMBL/GenBank/DDBJ databases">
        <title>Genome sequencing and assembly of the red palm weevil Rhynchophorus ferrugineus.</title>
        <authorList>
            <person name="Dias G.B."/>
            <person name="Bergman C.M."/>
            <person name="Manee M."/>
        </authorList>
    </citation>
    <scope>NUCLEOTIDE SEQUENCE</scope>
    <source>
        <strain evidence="1">AA-2017</strain>
        <tissue evidence="1">Whole larva</tissue>
    </source>
</reference>
<comment type="caution">
    <text evidence="1">The sequence shown here is derived from an EMBL/GenBank/DDBJ whole genome shotgun (WGS) entry which is preliminary data.</text>
</comment>
<name>A0A834ITF2_RHYFE</name>
<proteinExistence type="predicted"/>
<organism evidence="1 2">
    <name type="scientific">Rhynchophorus ferrugineus</name>
    <name type="common">Red palm weevil</name>
    <name type="synonym">Curculio ferrugineus</name>
    <dbReference type="NCBI Taxonomy" id="354439"/>
    <lineage>
        <taxon>Eukaryota</taxon>
        <taxon>Metazoa</taxon>
        <taxon>Ecdysozoa</taxon>
        <taxon>Arthropoda</taxon>
        <taxon>Hexapoda</taxon>
        <taxon>Insecta</taxon>
        <taxon>Pterygota</taxon>
        <taxon>Neoptera</taxon>
        <taxon>Endopterygota</taxon>
        <taxon>Coleoptera</taxon>
        <taxon>Polyphaga</taxon>
        <taxon>Cucujiformia</taxon>
        <taxon>Curculionidae</taxon>
        <taxon>Dryophthorinae</taxon>
        <taxon>Rhynchophorus</taxon>
    </lineage>
</organism>
<dbReference type="AlphaFoldDB" id="A0A834ITF2"/>
<dbReference type="Proteomes" id="UP000625711">
    <property type="component" value="Unassembled WGS sequence"/>
</dbReference>
<dbReference type="EMBL" id="JAACXV010000039">
    <property type="protein sequence ID" value="KAF7286055.1"/>
    <property type="molecule type" value="Genomic_DNA"/>
</dbReference>
<evidence type="ECO:0000313" key="1">
    <source>
        <dbReference type="EMBL" id="KAF7286055.1"/>
    </source>
</evidence>